<dbReference type="GO" id="GO:0005634">
    <property type="term" value="C:nucleus"/>
    <property type="evidence" value="ECO:0007669"/>
    <property type="project" value="UniProtKB-SubCell"/>
</dbReference>
<dbReference type="EMBL" id="OZ075120">
    <property type="protein sequence ID" value="CAL4893181.1"/>
    <property type="molecule type" value="Genomic_DNA"/>
</dbReference>
<evidence type="ECO:0000313" key="5">
    <source>
        <dbReference type="EMBL" id="CAL4893181.1"/>
    </source>
</evidence>
<organism evidence="5 6">
    <name type="scientific">Urochloa decumbens</name>
    <dbReference type="NCBI Taxonomy" id="240449"/>
    <lineage>
        <taxon>Eukaryota</taxon>
        <taxon>Viridiplantae</taxon>
        <taxon>Streptophyta</taxon>
        <taxon>Embryophyta</taxon>
        <taxon>Tracheophyta</taxon>
        <taxon>Spermatophyta</taxon>
        <taxon>Magnoliopsida</taxon>
        <taxon>Liliopsida</taxon>
        <taxon>Poales</taxon>
        <taxon>Poaceae</taxon>
        <taxon>PACMAD clade</taxon>
        <taxon>Panicoideae</taxon>
        <taxon>Panicodae</taxon>
        <taxon>Paniceae</taxon>
        <taxon>Melinidinae</taxon>
        <taxon>Urochloa</taxon>
    </lineage>
</organism>
<feature type="compositionally biased region" description="Low complexity" evidence="4">
    <location>
        <begin position="145"/>
        <end position="160"/>
    </location>
</feature>
<dbReference type="InterPro" id="IPR031425">
    <property type="entry name" value="NPR1/NH1-interacting"/>
</dbReference>
<comment type="subcellular location">
    <subcellularLocation>
        <location evidence="1">Nucleus</location>
    </subcellularLocation>
</comment>
<evidence type="ECO:0000313" key="6">
    <source>
        <dbReference type="Proteomes" id="UP001497457"/>
    </source>
</evidence>
<evidence type="ECO:0000256" key="2">
    <source>
        <dbReference type="ARBA" id="ARBA00009937"/>
    </source>
</evidence>
<feature type="region of interest" description="Disordered" evidence="4">
    <location>
        <begin position="89"/>
        <end position="116"/>
    </location>
</feature>
<reference evidence="5" key="1">
    <citation type="submission" date="2024-10" db="EMBL/GenBank/DDBJ databases">
        <authorList>
            <person name="Ryan C."/>
        </authorList>
    </citation>
    <scope>NUCLEOTIDE SEQUENCE [LARGE SCALE GENOMIC DNA]</scope>
</reference>
<accession>A0ABC8VLH7</accession>
<proteinExistence type="inferred from homology"/>
<feature type="region of interest" description="Disordered" evidence="4">
    <location>
        <begin position="1"/>
        <end position="70"/>
    </location>
</feature>
<keyword evidence="3" id="KW-0539">Nucleus</keyword>
<feature type="region of interest" description="Disordered" evidence="4">
    <location>
        <begin position="142"/>
        <end position="186"/>
    </location>
</feature>
<evidence type="ECO:0000256" key="3">
    <source>
        <dbReference type="ARBA" id="ARBA00023242"/>
    </source>
</evidence>
<evidence type="ECO:0000256" key="4">
    <source>
        <dbReference type="SAM" id="MobiDB-lite"/>
    </source>
</evidence>
<comment type="similarity">
    <text evidence="2">Belongs to the NPR1-interactor family.</text>
</comment>
<dbReference type="PANTHER" id="PTHR33669:SF4">
    <property type="entry name" value="NRR REPRESSOR HOMOLOG 2"/>
    <property type="match status" value="1"/>
</dbReference>
<sequence length="186" mass="19129">MGAATGEETKALRIAATDDGASASTQASVPPAEQQRRRPASLPAAGVAASAGGGSAAAQSRGEEEEDEQVERFYALLANIRALRSLCTAGESGSSPAGGRGRKRARGAEGPWRPAFRMEDFAEEEVSQEVVAGDAPCAVKKQQQGAGVARRPGVATARAAADGREEDEVPEEARGMKLGRRVAAQG</sequence>
<dbReference type="AlphaFoldDB" id="A0ABC8VLH7"/>
<gene>
    <name evidence="5" type="ORF">URODEC1_LOCUS4629</name>
</gene>
<keyword evidence="6" id="KW-1185">Reference proteome</keyword>
<evidence type="ECO:0000256" key="1">
    <source>
        <dbReference type="ARBA" id="ARBA00004123"/>
    </source>
</evidence>
<name>A0ABC8VLH7_9POAL</name>
<dbReference type="Proteomes" id="UP001497457">
    <property type="component" value="Chromosome 10rd"/>
</dbReference>
<dbReference type="PANTHER" id="PTHR33669">
    <property type="entry name" value="PROTEIN NEGATIVE REGULATOR OF RESISTANCE"/>
    <property type="match status" value="1"/>
</dbReference>
<dbReference type="Pfam" id="PF15699">
    <property type="entry name" value="NPR1_interact"/>
    <property type="match status" value="1"/>
</dbReference>
<feature type="compositionally biased region" description="Low complexity" evidence="4">
    <location>
        <begin position="40"/>
        <end position="60"/>
    </location>
</feature>
<protein>
    <submittedName>
        <fullName evidence="5">Uncharacterized protein</fullName>
    </submittedName>
</protein>